<dbReference type="SUPFAM" id="SSF52833">
    <property type="entry name" value="Thioredoxin-like"/>
    <property type="match status" value="1"/>
</dbReference>
<sequence length="214" mass="24098">MRVDVWSDVVCPWCYLGKRRFERALAGFTHRDEVEVVYHSFELDPRMPRGEAVPKVPLLAKKFGKGEAEVHAMEARLARLAAEDGLEYNLEDSVIGNTFDAHRLLHLARERGLQAEVTERFFSAYFTERRSVFDEESLVSVATDAGLDADDVRRVLKSDEYADDVRADVARARELGVNGVPFFVLDDRYGVSGAQSIETFEAALRQAYAGPLPK</sequence>
<dbReference type="RefSeq" id="WP_168518808.1">
    <property type="nucleotide sequence ID" value="NZ_JAAXLS010000017.1"/>
</dbReference>
<dbReference type="PANTHER" id="PTHR13887">
    <property type="entry name" value="GLUTATHIONE S-TRANSFERASE KAPPA"/>
    <property type="match status" value="1"/>
</dbReference>
<proteinExistence type="predicted"/>
<dbReference type="Pfam" id="PF01323">
    <property type="entry name" value="DSBA"/>
    <property type="match status" value="1"/>
</dbReference>
<dbReference type="CDD" id="cd03024">
    <property type="entry name" value="DsbA_FrnE"/>
    <property type="match status" value="1"/>
</dbReference>
<evidence type="ECO:0000259" key="1">
    <source>
        <dbReference type="Pfam" id="PF01323"/>
    </source>
</evidence>
<dbReference type="Proteomes" id="UP000715441">
    <property type="component" value="Unassembled WGS sequence"/>
</dbReference>
<dbReference type="PANTHER" id="PTHR13887:SF41">
    <property type="entry name" value="THIOREDOXIN SUPERFAMILY PROTEIN"/>
    <property type="match status" value="1"/>
</dbReference>
<name>A0ABX1J7N7_9PSEU</name>
<accession>A0ABX1J7N7</accession>
<evidence type="ECO:0000313" key="3">
    <source>
        <dbReference type="Proteomes" id="UP000715441"/>
    </source>
</evidence>
<comment type="caution">
    <text evidence="2">The sequence shown here is derived from an EMBL/GenBank/DDBJ whole genome shotgun (WGS) entry which is preliminary data.</text>
</comment>
<keyword evidence="3" id="KW-1185">Reference proteome</keyword>
<dbReference type="InterPro" id="IPR001853">
    <property type="entry name" value="DSBA-like_thioredoxin_dom"/>
</dbReference>
<reference evidence="2 3" key="1">
    <citation type="submission" date="2020-04" db="EMBL/GenBank/DDBJ databases">
        <title>Novel species.</title>
        <authorList>
            <person name="Teo W.F.A."/>
            <person name="Lipun K."/>
            <person name="Srisuk N."/>
            <person name="Duangmal K."/>
        </authorList>
    </citation>
    <scope>NUCLEOTIDE SEQUENCE [LARGE SCALE GENOMIC DNA]</scope>
    <source>
        <strain evidence="2 3">K13G38</strain>
    </source>
</reference>
<gene>
    <name evidence="2" type="ORF">HFP15_23090</name>
</gene>
<dbReference type="EMBL" id="JAAXLS010000017">
    <property type="protein sequence ID" value="NKQ55768.1"/>
    <property type="molecule type" value="Genomic_DNA"/>
</dbReference>
<dbReference type="InterPro" id="IPR036249">
    <property type="entry name" value="Thioredoxin-like_sf"/>
</dbReference>
<dbReference type="Gene3D" id="3.40.30.10">
    <property type="entry name" value="Glutaredoxin"/>
    <property type="match status" value="1"/>
</dbReference>
<evidence type="ECO:0000313" key="2">
    <source>
        <dbReference type="EMBL" id="NKQ55768.1"/>
    </source>
</evidence>
<protein>
    <submittedName>
        <fullName evidence="2">DsbA family oxidoreductase</fullName>
    </submittedName>
</protein>
<organism evidence="2 3">
    <name type="scientific">Amycolatopsis acididurans</name>
    <dbReference type="NCBI Taxonomy" id="2724524"/>
    <lineage>
        <taxon>Bacteria</taxon>
        <taxon>Bacillati</taxon>
        <taxon>Actinomycetota</taxon>
        <taxon>Actinomycetes</taxon>
        <taxon>Pseudonocardiales</taxon>
        <taxon>Pseudonocardiaceae</taxon>
        <taxon>Amycolatopsis</taxon>
    </lineage>
</organism>
<feature type="domain" description="DSBA-like thioredoxin" evidence="1">
    <location>
        <begin position="2"/>
        <end position="204"/>
    </location>
</feature>